<sequence>MAPTDVISWLLDTDPALRWQVERDLLDAPSEQWEATRARIPYEGFGAALLERQDADGQWAGGAFFPKGFLQDPDNAELPGQPWTATTWTLTTLRDWGMDPAPLIERDTAALLAKNSHWEYDETLPYWGGEVDCCINAMTLANGLWLGAEVEALATWFVEHRMDDGGWNCEWTSGSVRSSVHSTLNALVALAIHERATGGTEATRAARAGGEEYLLERRLTRRLSTGELLGPWVDHFLYPPRHIYSALRALDHFRLTDRRDARMEEAVEMVREAQQADGTWLQQKVLPGQVWFEIDVPLGEPSPWLTLQALRVLRWWNEGVPG</sequence>
<proteinExistence type="predicted"/>
<dbReference type="InterPro" id="IPR008930">
    <property type="entry name" value="Terpenoid_cyclase/PrenylTrfase"/>
</dbReference>
<dbReference type="RefSeq" id="WP_209904937.1">
    <property type="nucleotide sequence ID" value="NZ_BAAAJW010000001.1"/>
</dbReference>
<evidence type="ECO:0000313" key="2">
    <source>
        <dbReference type="Proteomes" id="UP001519290"/>
    </source>
</evidence>
<accession>A0ABS4X6N3</accession>
<reference evidence="1 2" key="1">
    <citation type="submission" date="2021-03" db="EMBL/GenBank/DDBJ databases">
        <title>Sequencing the genomes of 1000 actinobacteria strains.</title>
        <authorList>
            <person name="Klenk H.-P."/>
        </authorList>
    </citation>
    <scope>NUCLEOTIDE SEQUENCE [LARGE SCALE GENOMIC DNA]</scope>
    <source>
        <strain evidence="1 2">DSM 14566</strain>
    </source>
</reference>
<dbReference type="Gene3D" id="1.50.10.20">
    <property type="match status" value="1"/>
</dbReference>
<dbReference type="EMBL" id="JAGIOD010000002">
    <property type="protein sequence ID" value="MBP2384048.1"/>
    <property type="molecule type" value="Genomic_DNA"/>
</dbReference>
<name>A0ABS4X6N3_9MICO</name>
<comment type="caution">
    <text evidence="1">The sequence shown here is derived from an EMBL/GenBank/DDBJ whole genome shotgun (WGS) entry which is preliminary data.</text>
</comment>
<organism evidence="1 2">
    <name type="scientific">Brachybacterium sacelli</name>
    <dbReference type="NCBI Taxonomy" id="173364"/>
    <lineage>
        <taxon>Bacteria</taxon>
        <taxon>Bacillati</taxon>
        <taxon>Actinomycetota</taxon>
        <taxon>Actinomycetes</taxon>
        <taxon>Micrococcales</taxon>
        <taxon>Dermabacteraceae</taxon>
        <taxon>Brachybacterium</taxon>
    </lineage>
</organism>
<keyword evidence="2" id="KW-1185">Reference proteome</keyword>
<evidence type="ECO:0008006" key="3">
    <source>
        <dbReference type="Google" id="ProtNLM"/>
    </source>
</evidence>
<dbReference type="SUPFAM" id="SSF48239">
    <property type="entry name" value="Terpenoid cyclases/Protein prenyltransferases"/>
    <property type="match status" value="1"/>
</dbReference>
<dbReference type="Proteomes" id="UP001519290">
    <property type="component" value="Unassembled WGS sequence"/>
</dbReference>
<protein>
    <recommendedName>
        <fullName evidence="3">Squalene cyclase</fullName>
    </recommendedName>
</protein>
<evidence type="ECO:0000313" key="1">
    <source>
        <dbReference type="EMBL" id="MBP2384048.1"/>
    </source>
</evidence>
<gene>
    <name evidence="1" type="ORF">JOF43_004037</name>
</gene>